<dbReference type="PANTHER" id="PTHR38599:SF1">
    <property type="entry name" value="CUPIN DOMAIN PROTEIN (AFU_ORTHOLOGUE AFUA_3G13620)"/>
    <property type="match status" value="1"/>
</dbReference>
<evidence type="ECO:0000313" key="5">
    <source>
        <dbReference type="Proteomes" id="UP001310387"/>
    </source>
</evidence>
<dbReference type="RefSeq" id="WP_332902027.1">
    <property type="nucleotide sequence ID" value="NZ_JBAGLP010000117.1"/>
</dbReference>
<evidence type="ECO:0000256" key="2">
    <source>
        <dbReference type="SAM" id="SignalP"/>
    </source>
</evidence>
<dbReference type="Proteomes" id="UP001310387">
    <property type="component" value="Unassembled WGS sequence"/>
</dbReference>
<evidence type="ECO:0000259" key="3">
    <source>
        <dbReference type="Pfam" id="PF07883"/>
    </source>
</evidence>
<dbReference type="Pfam" id="PF07883">
    <property type="entry name" value="Cupin_2"/>
    <property type="match status" value="1"/>
</dbReference>
<feature type="chain" id="PRO_5046276437" evidence="2">
    <location>
        <begin position="36"/>
        <end position="213"/>
    </location>
</feature>
<reference evidence="4" key="1">
    <citation type="journal article" date="2024" name="Antonie Van Leeuwenhoek">
        <title>Isoptericola haloaureus sp. nov., a dimorphic actinobacterium isolated from mangrove sediments of southeast India, implicating biosaline agricultural significance through nitrogen fixation and salt tolerance genes.</title>
        <authorList>
            <person name="Prathaban M."/>
            <person name="Prathiviraj R."/>
            <person name="Ravichandran M."/>
            <person name="Natarajan S.D."/>
            <person name="Sobanaa M."/>
            <person name="Hari Krishna Kumar S."/>
            <person name="Chandrasekar V."/>
            <person name="Selvin J."/>
        </authorList>
    </citation>
    <scope>NUCLEOTIDE SEQUENCE</scope>
    <source>
        <strain evidence="4">MP1014</strain>
    </source>
</reference>
<name>A0ABU7Z7C3_9MICO</name>
<dbReference type="InterPro" id="IPR014710">
    <property type="entry name" value="RmlC-like_jellyroll"/>
</dbReference>
<dbReference type="InterPro" id="IPR013096">
    <property type="entry name" value="Cupin_2"/>
</dbReference>
<keyword evidence="2" id="KW-0732">Signal</keyword>
<dbReference type="Gene3D" id="2.60.120.10">
    <property type="entry name" value="Jelly Rolls"/>
    <property type="match status" value="1"/>
</dbReference>
<evidence type="ECO:0000256" key="1">
    <source>
        <dbReference type="SAM" id="MobiDB-lite"/>
    </source>
</evidence>
<sequence>MTVRLRTTPLHRLRRRTAVLLATFLVATTVTTANATTDDGAPPPIAVEVLAGHAGFPDDVGVTFTRKLSGERREVIRVRDAGHLVVARITVQPGARFPWHTHPGPVVVSVVEGDLVYQQASDCNERGYTTGDAFLDPGNKVHTAWNPGDAPTVLVATFSGVPDGGQVTLPTPEQPTSCDRTVANDRRVEPVGRDRVPGRTPHTGEVPGWSSVR</sequence>
<feature type="compositionally biased region" description="Basic and acidic residues" evidence="1">
    <location>
        <begin position="187"/>
        <end position="197"/>
    </location>
</feature>
<evidence type="ECO:0000313" key="4">
    <source>
        <dbReference type="EMBL" id="MEG3615371.1"/>
    </source>
</evidence>
<reference evidence="4" key="2">
    <citation type="submission" date="2024-02" db="EMBL/GenBank/DDBJ databases">
        <authorList>
            <person name="Prathaban M."/>
            <person name="Mythili R."/>
            <person name="Sharmila Devi N."/>
            <person name="Sobanaa M."/>
            <person name="Prathiviraj R."/>
            <person name="Selvin J."/>
        </authorList>
    </citation>
    <scope>NUCLEOTIDE SEQUENCE</scope>
    <source>
        <strain evidence="4">MP1014</strain>
    </source>
</reference>
<organism evidence="4 5">
    <name type="scientific">Isoptericola haloaureus</name>
    <dbReference type="NCBI Taxonomy" id="1542902"/>
    <lineage>
        <taxon>Bacteria</taxon>
        <taxon>Bacillati</taxon>
        <taxon>Actinomycetota</taxon>
        <taxon>Actinomycetes</taxon>
        <taxon>Micrococcales</taxon>
        <taxon>Promicromonosporaceae</taxon>
        <taxon>Isoptericola</taxon>
    </lineage>
</organism>
<gene>
    <name evidence="4" type="ORF">V5O49_09590</name>
</gene>
<dbReference type="EMBL" id="JBAGLP010000117">
    <property type="protein sequence ID" value="MEG3615371.1"/>
    <property type="molecule type" value="Genomic_DNA"/>
</dbReference>
<keyword evidence="5" id="KW-1185">Reference proteome</keyword>
<proteinExistence type="predicted"/>
<feature type="region of interest" description="Disordered" evidence="1">
    <location>
        <begin position="187"/>
        <end position="213"/>
    </location>
</feature>
<comment type="caution">
    <text evidence="4">The sequence shown here is derived from an EMBL/GenBank/DDBJ whole genome shotgun (WGS) entry which is preliminary data.</text>
</comment>
<dbReference type="PANTHER" id="PTHR38599">
    <property type="entry name" value="CUPIN DOMAIN PROTEIN (AFU_ORTHOLOGUE AFUA_3G13620)"/>
    <property type="match status" value="1"/>
</dbReference>
<feature type="signal peptide" evidence="2">
    <location>
        <begin position="1"/>
        <end position="35"/>
    </location>
</feature>
<dbReference type="InterPro" id="IPR011051">
    <property type="entry name" value="RmlC_Cupin_sf"/>
</dbReference>
<accession>A0ABU7Z7C3</accession>
<feature type="domain" description="Cupin type-2" evidence="3">
    <location>
        <begin position="88"/>
        <end position="157"/>
    </location>
</feature>
<dbReference type="SUPFAM" id="SSF51182">
    <property type="entry name" value="RmlC-like cupins"/>
    <property type="match status" value="1"/>
</dbReference>
<protein>
    <submittedName>
        <fullName evidence="4">Cupin domain-containing protein</fullName>
    </submittedName>
</protein>